<accession>A0A949TZ62</accession>
<proteinExistence type="predicted"/>
<evidence type="ECO:0000313" key="2">
    <source>
        <dbReference type="Proteomes" id="UP000694308"/>
    </source>
</evidence>
<organism evidence="1 2">
    <name type="scientific">Clostridium thailandense</name>
    <dbReference type="NCBI Taxonomy" id="2794346"/>
    <lineage>
        <taxon>Bacteria</taxon>
        <taxon>Bacillati</taxon>
        <taxon>Bacillota</taxon>
        <taxon>Clostridia</taxon>
        <taxon>Eubacteriales</taxon>
        <taxon>Clostridiaceae</taxon>
        <taxon>Clostridium</taxon>
    </lineage>
</organism>
<evidence type="ECO:0000313" key="1">
    <source>
        <dbReference type="EMBL" id="MBV7273239.1"/>
    </source>
</evidence>
<name>A0A949TZ62_9CLOT</name>
<gene>
    <name evidence="1" type="ORF">I6U48_09995</name>
</gene>
<comment type="caution">
    <text evidence="1">The sequence shown here is derived from an EMBL/GenBank/DDBJ whole genome shotgun (WGS) entry which is preliminary data.</text>
</comment>
<reference evidence="1" key="1">
    <citation type="submission" date="2020-12" db="EMBL/GenBank/DDBJ databases">
        <title>Clostridium thailandense sp. nov., a novel acetogenic bacterium isolated from peat land soil in Thailand.</title>
        <authorList>
            <person name="Chaikitkaew S."/>
            <person name="Birkeland N.K."/>
        </authorList>
    </citation>
    <scope>NUCLEOTIDE SEQUENCE</scope>
    <source>
        <strain evidence="1">PL3</strain>
    </source>
</reference>
<dbReference type="AlphaFoldDB" id="A0A949TZ62"/>
<dbReference type="EMBL" id="JAEEGC010000040">
    <property type="protein sequence ID" value="MBV7273239.1"/>
    <property type="molecule type" value="Genomic_DNA"/>
</dbReference>
<sequence>MFRNFDFNTFYKELGNSYSSSKGFNIAAEHLGKGQALPATVVIENDKAMDNNDSLSVIDGIDERIKGLSGVKKVLTITQPKGEPIDEFYISDQTKTVVGGISATKDGVNKINDGLNQMNDKLSARDFSSGNGLGDISEGLDKTNGS</sequence>
<keyword evidence="2" id="KW-1185">Reference proteome</keyword>
<dbReference type="RefSeq" id="WP_218320271.1">
    <property type="nucleotide sequence ID" value="NZ_JAEEGC010000040.1"/>
</dbReference>
<protein>
    <submittedName>
        <fullName evidence="1">Uncharacterized protein</fullName>
    </submittedName>
</protein>
<dbReference type="Proteomes" id="UP000694308">
    <property type="component" value="Unassembled WGS sequence"/>
</dbReference>